<dbReference type="EMBL" id="FN596249">
    <property type="protein sequence ID" value="CCB58097.1"/>
    <property type="molecule type" value="Genomic_DNA"/>
</dbReference>
<evidence type="ECO:0000313" key="3">
    <source>
        <dbReference type="Proteomes" id="UP000009183"/>
    </source>
</evidence>
<feature type="chain" id="PRO_5003337957" description="Secreted protein" evidence="1">
    <location>
        <begin position="21"/>
        <end position="65"/>
    </location>
</feature>
<organism evidence="2 3">
    <name type="scientific">Vitis vinifera</name>
    <name type="common">Grape</name>
    <dbReference type="NCBI Taxonomy" id="29760"/>
    <lineage>
        <taxon>Eukaryota</taxon>
        <taxon>Viridiplantae</taxon>
        <taxon>Streptophyta</taxon>
        <taxon>Embryophyta</taxon>
        <taxon>Tracheophyta</taxon>
        <taxon>Spermatophyta</taxon>
        <taxon>Magnoliopsida</taxon>
        <taxon>eudicotyledons</taxon>
        <taxon>Gunneridae</taxon>
        <taxon>Pentapetalae</taxon>
        <taxon>rosids</taxon>
        <taxon>Vitales</taxon>
        <taxon>Vitaceae</taxon>
        <taxon>Viteae</taxon>
        <taxon>Vitis</taxon>
    </lineage>
</organism>
<dbReference type="PaxDb" id="29760-VIT_14s0030g01730.t01"/>
<accession>F6HTT6</accession>
<sequence length="65" mass="7050">MKAACLGVLTEVVVTAVCLGDPIHACVNAIAPHPPTQDTHNHGGRERERERWQHKEAMCCCCAAL</sequence>
<name>F6HTT6_VITVI</name>
<feature type="signal peptide" evidence="1">
    <location>
        <begin position="1"/>
        <end position="20"/>
    </location>
</feature>
<proteinExistence type="predicted"/>
<evidence type="ECO:0000256" key="1">
    <source>
        <dbReference type="SAM" id="SignalP"/>
    </source>
</evidence>
<evidence type="ECO:0008006" key="4">
    <source>
        <dbReference type="Google" id="ProtNLM"/>
    </source>
</evidence>
<dbReference type="Proteomes" id="UP000009183">
    <property type="component" value="Chromosome 14"/>
</dbReference>
<dbReference type="InParanoid" id="F6HTT6"/>
<dbReference type="AlphaFoldDB" id="F6HTT6"/>
<reference evidence="3" key="1">
    <citation type="journal article" date="2007" name="Nature">
        <title>The grapevine genome sequence suggests ancestral hexaploidization in major angiosperm phyla.</title>
        <authorList>
            <consortium name="The French-Italian Public Consortium for Grapevine Genome Characterization."/>
            <person name="Jaillon O."/>
            <person name="Aury J.-M."/>
            <person name="Noel B."/>
            <person name="Policriti A."/>
            <person name="Clepet C."/>
            <person name="Casagrande A."/>
            <person name="Choisne N."/>
            <person name="Aubourg S."/>
            <person name="Vitulo N."/>
            <person name="Jubin C."/>
            <person name="Vezzi A."/>
            <person name="Legeai F."/>
            <person name="Hugueney P."/>
            <person name="Dasilva C."/>
            <person name="Horner D."/>
            <person name="Mica E."/>
            <person name="Jublot D."/>
            <person name="Poulain J."/>
            <person name="Bruyere C."/>
            <person name="Billault A."/>
            <person name="Segurens B."/>
            <person name="Gouyvenoux M."/>
            <person name="Ugarte E."/>
            <person name="Cattonaro F."/>
            <person name="Anthouard V."/>
            <person name="Vico V."/>
            <person name="Del Fabbro C."/>
            <person name="Alaux M."/>
            <person name="Di Gaspero G."/>
            <person name="Dumas V."/>
            <person name="Felice N."/>
            <person name="Paillard S."/>
            <person name="Juman I."/>
            <person name="Moroldo M."/>
            <person name="Scalabrin S."/>
            <person name="Canaguier A."/>
            <person name="Le Clainche I."/>
            <person name="Malacrida G."/>
            <person name="Durand E."/>
            <person name="Pesole G."/>
            <person name="Laucou V."/>
            <person name="Chatelet P."/>
            <person name="Merdinoglu D."/>
            <person name="Delledonne M."/>
            <person name="Pezzotti M."/>
            <person name="Lecharny A."/>
            <person name="Scarpelli C."/>
            <person name="Artiguenave F."/>
            <person name="Pe M.E."/>
            <person name="Valle G."/>
            <person name="Morgante M."/>
            <person name="Caboche M."/>
            <person name="Adam-Blondon A.-F."/>
            <person name="Weissenbach J."/>
            <person name="Quetier F."/>
            <person name="Wincker P."/>
        </authorList>
    </citation>
    <scope>NUCLEOTIDE SEQUENCE [LARGE SCALE GENOMIC DNA]</scope>
    <source>
        <strain evidence="3">cv. Pinot noir / PN40024</strain>
    </source>
</reference>
<protein>
    <recommendedName>
        <fullName evidence="4">Secreted protein</fullName>
    </recommendedName>
</protein>
<keyword evidence="1" id="KW-0732">Signal</keyword>
<dbReference type="HOGENOM" id="CLU_2854216_0_0_1"/>
<evidence type="ECO:0000313" key="2">
    <source>
        <dbReference type="EMBL" id="CCB58097.1"/>
    </source>
</evidence>
<keyword evidence="3" id="KW-1185">Reference proteome</keyword>
<gene>
    <name evidence="2" type="ordered locus">VIT_14s0030g01730</name>
</gene>